<dbReference type="RefSeq" id="WP_091177196.1">
    <property type="nucleotide sequence ID" value="NZ_FOFA01000001.1"/>
</dbReference>
<name>A0A1H8Z7I4_9ACTN</name>
<sequence length="100" mass="11017">MAPLRTQAKLHHHRRGLMGPLGFTVRRLCAHVQQGDHHGRIAVLLSRPGRAALCASDRRWGRALVDSARRSGVWLAPLHLANDEVLGPLTGDDLLVPRGR</sequence>
<gene>
    <name evidence="1" type="ORF">SAMN05421756_101103</name>
</gene>
<reference evidence="2" key="1">
    <citation type="submission" date="2016-10" db="EMBL/GenBank/DDBJ databases">
        <authorList>
            <person name="Varghese N."/>
            <person name="Submissions S."/>
        </authorList>
    </citation>
    <scope>NUCLEOTIDE SEQUENCE [LARGE SCALE GENOMIC DNA]</scope>
    <source>
        <strain evidence="2">CGMCC 4.6856</strain>
    </source>
</reference>
<organism evidence="1 2">
    <name type="scientific">Microlunatus flavus</name>
    <dbReference type="NCBI Taxonomy" id="1036181"/>
    <lineage>
        <taxon>Bacteria</taxon>
        <taxon>Bacillati</taxon>
        <taxon>Actinomycetota</taxon>
        <taxon>Actinomycetes</taxon>
        <taxon>Propionibacteriales</taxon>
        <taxon>Propionibacteriaceae</taxon>
        <taxon>Microlunatus</taxon>
    </lineage>
</organism>
<accession>A0A1H8Z7I4</accession>
<keyword evidence="2" id="KW-1185">Reference proteome</keyword>
<dbReference type="EMBL" id="FOFA01000001">
    <property type="protein sequence ID" value="SEP59568.1"/>
    <property type="molecule type" value="Genomic_DNA"/>
</dbReference>
<dbReference type="Proteomes" id="UP000198504">
    <property type="component" value="Unassembled WGS sequence"/>
</dbReference>
<dbReference type="OrthoDB" id="4373027at2"/>
<proteinExistence type="predicted"/>
<dbReference type="AlphaFoldDB" id="A0A1H8Z7I4"/>
<evidence type="ECO:0000313" key="2">
    <source>
        <dbReference type="Proteomes" id="UP000198504"/>
    </source>
</evidence>
<protein>
    <submittedName>
        <fullName evidence="1">Uncharacterized protein</fullName>
    </submittedName>
</protein>
<dbReference type="STRING" id="1036181.SAMN05421756_101103"/>
<evidence type="ECO:0000313" key="1">
    <source>
        <dbReference type="EMBL" id="SEP59568.1"/>
    </source>
</evidence>